<evidence type="ECO:0000313" key="3">
    <source>
        <dbReference type="EnsemblMetazoa" id="GPAI010628-PA"/>
    </source>
</evidence>
<evidence type="ECO:0000256" key="1">
    <source>
        <dbReference type="SAM" id="MobiDB-lite"/>
    </source>
</evidence>
<name>A0A1A9ZCM8_GLOPL</name>
<dbReference type="Proteomes" id="UP000092445">
    <property type="component" value="Unassembled WGS sequence"/>
</dbReference>
<reference evidence="3" key="2">
    <citation type="submission" date="2020-05" db="UniProtKB">
        <authorList>
            <consortium name="EnsemblMetazoa"/>
        </authorList>
    </citation>
    <scope>IDENTIFICATION</scope>
    <source>
        <strain evidence="3">IAEA</strain>
    </source>
</reference>
<keyword evidence="2" id="KW-1133">Transmembrane helix</keyword>
<feature type="transmembrane region" description="Helical" evidence="2">
    <location>
        <begin position="21"/>
        <end position="39"/>
    </location>
</feature>
<sequence>MCRRSLSDCRAYVGMNGIKSCMLNLIIVLVAPVSITLLINSRPTITLATMDDLSTRSSGYSGRTGNIVAELNESSDSDRNDENSYASSEDEQAGRSNSNFFSSKDSTNRMRIAIILTVRILVRDYYMSGNMAKHLVYSARIHRLLVGGTAVVTALAVFTLDALYVTSIINKCHNSYQKRLKELQQIYYVSMQYNDDKSGTYRNVGTTGPPILLIAKANTRQYSAHTSGSLLSELPYLLTFGGEPKCLSSKIGTLDHKIFEQEHFNMERLFM</sequence>
<keyword evidence="4" id="KW-1185">Reference proteome</keyword>
<feature type="region of interest" description="Disordered" evidence="1">
    <location>
        <begin position="71"/>
        <end position="102"/>
    </location>
</feature>
<proteinExistence type="predicted"/>
<accession>A0A1A9ZCM8</accession>
<evidence type="ECO:0000313" key="4">
    <source>
        <dbReference type="Proteomes" id="UP000092445"/>
    </source>
</evidence>
<protein>
    <submittedName>
        <fullName evidence="3">Uncharacterized protein</fullName>
    </submittedName>
</protein>
<dbReference type="VEuPathDB" id="VectorBase:GPAI010628"/>
<keyword evidence="2" id="KW-0472">Membrane</keyword>
<dbReference type="AlphaFoldDB" id="A0A1A9ZCM8"/>
<dbReference type="EnsemblMetazoa" id="GPAI010628-RA">
    <property type="protein sequence ID" value="GPAI010628-PA"/>
    <property type="gene ID" value="GPAI010628"/>
</dbReference>
<keyword evidence="2" id="KW-0812">Transmembrane</keyword>
<organism evidence="3 4">
    <name type="scientific">Glossina pallidipes</name>
    <name type="common">Tsetse fly</name>
    <dbReference type="NCBI Taxonomy" id="7398"/>
    <lineage>
        <taxon>Eukaryota</taxon>
        <taxon>Metazoa</taxon>
        <taxon>Ecdysozoa</taxon>
        <taxon>Arthropoda</taxon>
        <taxon>Hexapoda</taxon>
        <taxon>Insecta</taxon>
        <taxon>Pterygota</taxon>
        <taxon>Neoptera</taxon>
        <taxon>Endopterygota</taxon>
        <taxon>Diptera</taxon>
        <taxon>Brachycera</taxon>
        <taxon>Muscomorpha</taxon>
        <taxon>Hippoboscoidea</taxon>
        <taxon>Glossinidae</taxon>
        <taxon>Glossina</taxon>
    </lineage>
</organism>
<evidence type="ECO:0000256" key="2">
    <source>
        <dbReference type="SAM" id="Phobius"/>
    </source>
</evidence>
<reference evidence="4" key="1">
    <citation type="submission" date="2014-03" db="EMBL/GenBank/DDBJ databases">
        <authorList>
            <person name="Aksoy S."/>
            <person name="Warren W."/>
            <person name="Wilson R.K."/>
        </authorList>
    </citation>
    <scope>NUCLEOTIDE SEQUENCE [LARGE SCALE GENOMIC DNA]</scope>
    <source>
        <strain evidence="4">IAEA</strain>
    </source>
</reference>
<feature type="transmembrane region" description="Helical" evidence="2">
    <location>
        <begin position="143"/>
        <end position="165"/>
    </location>
</feature>